<protein>
    <submittedName>
        <fullName evidence="2">Uncharacterized protein</fullName>
    </submittedName>
</protein>
<dbReference type="AlphaFoldDB" id="A0A174BCR2"/>
<organism evidence="2 3">
    <name type="scientific">Faecalicatena contorta</name>
    <dbReference type="NCBI Taxonomy" id="39482"/>
    <lineage>
        <taxon>Bacteria</taxon>
        <taxon>Bacillati</taxon>
        <taxon>Bacillota</taxon>
        <taxon>Clostridia</taxon>
        <taxon>Lachnospirales</taxon>
        <taxon>Lachnospiraceae</taxon>
        <taxon>Faecalicatena</taxon>
    </lineage>
</organism>
<gene>
    <name evidence="2" type="ORF">ERS852491_00964</name>
</gene>
<keyword evidence="1" id="KW-0472">Membrane</keyword>
<sequence>MEVKTILVIALVVFIAGGAIWLNIRHRNKK</sequence>
<keyword evidence="1" id="KW-1133">Transmembrane helix</keyword>
<dbReference type="Proteomes" id="UP000095544">
    <property type="component" value="Unassembled WGS sequence"/>
</dbReference>
<dbReference type="EMBL" id="CYZU01000006">
    <property type="protein sequence ID" value="CUN97580.1"/>
    <property type="molecule type" value="Genomic_DNA"/>
</dbReference>
<keyword evidence="1" id="KW-0812">Transmembrane</keyword>
<evidence type="ECO:0000313" key="3">
    <source>
        <dbReference type="Proteomes" id="UP000095544"/>
    </source>
</evidence>
<feature type="transmembrane region" description="Helical" evidence="1">
    <location>
        <begin position="6"/>
        <end position="24"/>
    </location>
</feature>
<reference evidence="2 3" key="1">
    <citation type="submission" date="2015-09" db="EMBL/GenBank/DDBJ databases">
        <authorList>
            <consortium name="Pathogen Informatics"/>
        </authorList>
    </citation>
    <scope>NUCLEOTIDE SEQUENCE [LARGE SCALE GENOMIC DNA]</scope>
    <source>
        <strain evidence="2 3">2789STDY5834876</strain>
    </source>
</reference>
<proteinExistence type="predicted"/>
<evidence type="ECO:0000256" key="1">
    <source>
        <dbReference type="SAM" id="Phobius"/>
    </source>
</evidence>
<accession>A0A174BCR2</accession>
<evidence type="ECO:0000313" key="2">
    <source>
        <dbReference type="EMBL" id="CUN97580.1"/>
    </source>
</evidence>
<name>A0A174BCR2_9FIRM</name>